<keyword evidence="2" id="KW-0489">Methyltransferase</keyword>
<dbReference type="InterPro" id="IPR041698">
    <property type="entry name" value="Methyltransf_25"/>
</dbReference>
<comment type="caution">
    <text evidence="2">The sequence shown here is derived from an EMBL/GenBank/DDBJ whole genome shotgun (WGS) entry which is preliminary data.</text>
</comment>
<dbReference type="PANTHER" id="PTHR43591:SF110">
    <property type="entry name" value="RHODANESE DOMAIN-CONTAINING PROTEIN"/>
    <property type="match status" value="1"/>
</dbReference>
<dbReference type="Gene3D" id="3.40.50.150">
    <property type="entry name" value="Vaccinia Virus protein VP39"/>
    <property type="match status" value="1"/>
</dbReference>
<dbReference type="CDD" id="cd02440">
    <property type="entry name" value="AdoMet_MTases"/>
    <property type="match status" value="1"/>
</dbReference>
<dbReference type="EMBL" id="MU150348">
    <property type="protein sequence ID" value="KAF9458174.1"/>
    <property type="molecule type" value="Genomic_DNA"/>
</dbReference>
<dbReference type="GO" id="GO:0032259">
    <property type="term" value="P:methylation"/>
    <property type="evidence" value="ECO:0007669"/>
    <property type="project" value="UniProtKB-KW"/>
</dbReference>
<dbReference type="InterPro" id="IPR029063">
    <property type="entry name" value="SAM-dependent_MTases_sf"/>
</dbReference>
<keyword evidence="3" id="KW-1185">Reference proteome</keyword>
<protein>
    <submittedName>
        <fullName evidence="2">S-adenosyl-L-methionine-dependent methyltransferase</fullName>
    </submittedName>
</protein>
<organism evidence="2 3">
    <name type="scientific">Collybia nuda</name>
    <dbReference type="NCBI Taxonomy" id="64659"/>
    <lineage>
        <taxon>Eukaryota</taxon>
        <taxon>Fungi</taxon>
        <taxon>Dikarya</taxon>
        <taxon>Basidiomycota</taxon>
        <taxon>Agaricomycotina</taxon>
        <taxon>Agaricomycetes</taxon>
        <taxon>Agaricomycetidae</taxon>
        <taxon>Agaricales</taxon>
        <taxon>Tricholomatineae</taxon>
        <taxon>Clitocybaceae</taxon>
        <taxon>Collybia</taxon>
    </lineage>
</organism>
<evidence type="ECO:0000313" key="2">
    <source>
        <dbReference type="EMBL" id="KAF9458174.1"/>
    </source>
</evidence>
<evidence type="ECO:0000313" key="3">
    <source>
        <dbReference type="Proteomes" id="UP000807353"/>
    </source>
</evidence>
<evidence type="ECO:0000259" key="1">
    <source>
        <dbReference type="Pfam" id="PF13649"/>
    </source>
</evidence>
<proteinExistence type="predicted"/>
<dbReference type="SUPFAM" id="SSF53335">
    <property type="entry name" value="S-adenosyl-L-methionine-dependent methyltransferases"/>
    <property type="match status" value="1"/>
</dbReference>
<dbReference type="Pfam" id="PF13649">
    <property type="entry name" value="Methyltransf_25"/>
    <property type="match status" value="1"/>
</dbReference>
<accession>A0A9P5XWV6</accession>
<dbReference type="AlphaFoldDB" id="A0A9P5XWV6"/>
<feature type="domain" description="Methyltransferase" evidence="1">
    <location>
        <begin position="52"/>
        <end position="149"/>
    </location>
</feature>
<name>A0A9P5XWV6_9AGAR</name>
<dbReference type="Proteomes" id="UP000807353">
    <property type="component" value="Unassembled WGS sequence"/>
</dbReference>
<dbReference type="PANTHER" id="PTHR43591">
    <property type="entry name" value="METHYLTRANSFERASE"/>
    <property type="match status" value="1"/>
</dbReference>
<gene>
    <name evidence="2" type="ORF">BDZ94DRAFT_1271425</name>
</gene>
<dbReference type="OrthoDB" id="184880at2759"/>
<dbReference type="GO" id="GO:0008168">
    <property type="term" value="F:methyltransferase activity"/>
    <property type="evidence" value="ECO:0007669"/>
    <property type="project" value="UniProtKB-KW"/>
</dbReference>
<sequence>MASKPSNDRYLFKNNAADNHRLDRQFHIYQKFFDKGPVTLAGFLDEKRVNKVLDVAAGSLAWTLDVARSTDPSMVELHACDIAADNFPPTSVIDAFSINTFIHDATQPFPEEMKGQFDVVNMRLLVYAFSEDQWKKALKNICEVLRPGGHLFLFDYDIVWFNGAETDPNLTAPWLSSLNRMFLKQAQATGYVISLSESLPDMLAEASFAVKEQVSCRCPFGMTAKTCLSVNGASLAGDEDFTGEMAQMITTRLSTGALAGGYLEDNSGKPITTEAGRLQWIEKYNKEIGIHGVTIQGTQITAIRV</sequence>
<reference evidence="2" key="1">
    <citation type="submission" date="2020-11" db="EMBL/GenBank/DDBJ databases">
        <authorList>
            <consortium name="DOE Joint Genome Institute"/>
            <person name="Ahrendt S."/>
            <person name="Riley R."/>
            <person name="Andreopoulos W."/>
            <person name="Labutti K."/>
            <person name="Pangilinan J."/>
            <person name="Ruiz-Duenas F.J."/>
            <person name="Barrasa J.M."/>
            <person name="Sanchez-Garcia M."/>
            <person name="Camarero S."/>
            <person name="Miyauchi S."/>
            <person name="Serrano A."/>
            <person name="Linde D."/>
            <person name="Babiker R."/>
            <person name="Drula E."/>
            <person name="Ayuso-Fernandez I."/>
            <person name="Pacheco R."/>
            <person name="Padilla G."/>
            <person name="Ferreira P."/>
            <person name="Barriuso J."/>
            <person name="Kellner H."/>
            <person name="Castanera R."/>
            <person name="Alfaro M."/>
            <person name="Ramirez L."/>
            <person name="Pisabarro A.G."/>
            <person name="Kuo A."/>
            <person name="Tritt A."/>
            <person name="Lipzen A."/>
            <person name="He G."/>
            <person name="Yan M."/>
            <person name="Ng V."/>
            <person name="Cullen D."/>
            <person name="Martin F."/>
            <person name="Rosso M.-N."/>
            <person name="Henrissat B."/>
            <person name="Hibbett D."/>
            <person name="Martinez A.T."/>
            <person name="Grigoriev I.V."/>
        </authorList>
    </citation>
    <scope>NUCLEOTIDE SEQUENCE</scope>
    <source>
        <strain evidence="2">CBS 247.69</strain>
    </source>
</reference>
<keyword evidence="2" id="KW-0808">Transferase</keyword>